<dbReference type="GO" id="GO:0016758">
    <property type="term" value="F:hexosyltransferase activity"/>
    <property type="evidence" value="ECO:0007669"/>
    <property type="project" value="InterPro"/>
</dbReference>
<dbReference type="GO" id="GO:0000139">
    <property type="term" value="C:Golgi membrane"/>
    <property type="evidence" value="ECO:0007669"/>
    <property type="project" value="UniProtKB-SubCell"/>
</dbReference>
<evidence type="ECO:0000256" key="2">
    <source>
        <dbReference type="ARBA" id="ARBA00008661"/>
    </source>
</evidence>
<keyword evidence="7 11" id="KW-1133">Transmembrane helix</keyword>
<accession>A0A9X0A763</accession>
<reference evidence="12" key="1">
    <citation type="submission" date="2023-01" db="EMBL/GenBank/DDBJ databases">
        <title>Genome assembly of the deep-sea coral Lophelia pertusa.</title>
        <authorList>
            <person name="Herrera S."/>
            <person name="Cordes E."/>
        </authorList>
    </citation>
    <scope>NUCLEOTIDE SEQUENCE</scope>
    <source>
        <strain evidence="12">USNM1676648</strain>
        <tissue evidence="12">Polyp</tissue>
    </source>
</reference>
<keyword evidence="10" id="KW-0325">Glycoprotein</keyword>
<dbReference type="EMBL" id="MU825396">
    <property type="protein sequence ID" value="KAJ7394235.1"/>
    <property type="molecule type" value="Genomic_DNA"/>
</dbReference>
<dbReference type="PANTHER" id="PTHR11214:SF3">
    <property type="entry name" value="BETA-1,3-GALACTOSYLTRANSFERASE 6"/>
    <property type="match status" value="1"/>
</dbReference>
<keyword evidence="13" id="KW-1185">Reference proteome</keyword>
<evidence type="ECO:0000256" key="5">
    <source>
        <dbReference type="ARBA" id="ARBA00022692"/>
    </source>
</evidence>
<dbReference type="EC" id="2.4.1.-" evidence="11"/>
<dbReference type="SUPFAM" id="SSF53448">
    <property type="entry name" value="Nucleotide-diphospho-sugar transferases"/>
    <property type="match status" value="1"/>
</dbReference>
<name>A0A9X0A763_9CNID</name>
<dbReference type="Gene3D" id="3.90.550.50">
    <property type="match status" value="1"/>
</dbReference>
<comment type="similarity">
    <text evidence="2 11">Belongs to the glycosyltransferase 31 family.</text>
</comment>
<dbReference type="InterPro" id="IPR002659">
    <property type="entry name" value="Glyco_trans_31"/>
</dbReference>
<evidence type="ECO:0000256" key="4">
    <source>
        <dbReference type="ARBA" id="ARBA00022679"/>
    </source>
</evidence>
<dbReference type="FunFam" id="3.90.550.50:FF:000001">
    <property type="entry name" value="Hexosyltransferase"/>
    <property type="match status" value="1"/>
</dbReference>
<comment type="subcellular location">
    <subcellularLocation>
        <location evidence="1 11">Golgi apparatus membrane</location>
        <topology evidence="1 11">Single-pass type II membrane protein</topology>
    </subcellularLocation>
</comment>
<feature type="transmembrane region" description="Helical" evidence="11">
    <location>
        <begin position="12"/>
        <end position="37"/>
    </location>
</feature>
<gene>
    <name evidence="12" type="ORF">OS493_000037</name>
</gene>
<evidence type="ECO:0000313" key="13">
    <source>
        <dbReference type="Proteomes" id="UP001163046"/>
    </source>
</evidence>
<evidence type="ECO:0000256" key="6">
    <source>
        <dbReference type="ARBA" id="ARBA00022968"/>
    </source>
</evidence>
<dbReference type="PANTHER" id="PTHR11214">
    <property type="entry name" value="BETA-1,3-N-ACETYLGLUCOSAMINYLTRANSFERASE"/>
    <property type="match status" value="1"/>
</dbReference>
<keyword evidence="5 11" id="KW-0812">Transmembrane</keyword>
<evidence type="ECO:0000256" key="7">
    <source>
        <dbReference type="ARBA" id="ARBA00022989"/>
    </source>
</evidence>
<protein>
    <recommendedName>
        <fullName evidence="11">Hexosyltransferase</fullName>
        <ecNumber evidence="11">2.4.1.-</ecNumber>
    </recommendedName>
</protein>
<sequence>MHGKLKYCIRLLPWKMLVLTAKIIVGAIAATLITTLISGSLVKFYATQLAIMATAPQYSRFVPRHDCKSWKTTSQHKTTLITKTACVRNYFLLILVSSAPAHLDRRNLIRRTWGADNNIAPQWKTYFPLGQTRKQTLSDSLKTENNNYGDIIRADYYEHYWNQSLKIQMGFEWAARYCNFSFLLKADDDVLVNTKDLISLLQRRSTPKEGLFMGKRHRNPRVSRDGNWSVSYEEYNHTHYPDFCSGAGFVMSYDVVQCLVPLFDEIKPYRMDDVYVGMLTNRSGLTPVGHRGFLMPFSDSYDDCNFLPNILVQHRAVGQCLMKLFRMHSKEYIYGTKLGSYF</sequence>
<keyword evidence="8 11" id="KW-0333">Golgi apparatus</keyword>
<organism evidence="12 13">
    <name type="scientific">Desmophyllum pertusum</name>
    <dbReference type="NCBI Taxonomy" id="174260"/>
    <lineage>
        <taxon>Eukaryota</taxon>
        <taxon>Metazoa</taxon>
        <taxon>Cnidaria</taxon>
        <taxon>Anthozoa</taxon>
        <taxon>Hexacorallia</taxon>
        <taxon>Scleractinia</taxon>
        <taxon>Caryophylliina</taxon>
        <taxon>Caryophylliidae</taxon>
        <taxon>Desmophyllum</taxon>
    </lineage>
</organism>
<keyword evidence="4" id="KW-0808">Transferase</keyword>
<evidence type="ECO:0000256" key="10">
    <source>
        <dbReference type="ARBA" id="ARBA00023180"/>
    </source>
</evidence>
<evidence type="ECO:0000256" key="11">
    <source>
        <dbReference type="RuleBase" id="RU363063"/>
    </source>
</evidence>
<dbReference type="GO" id="GO:0006493">
    <property type="term" value="P:protein O-linked glycosylation"/>
    <property type="evidence" value="ECO:0007669"/>
    <property type="project" value="TreeGrafter"/>
</dbReference>
<keyword evidence="9 11" id="KW-0472">Membrane</keyword>
<dbReference type="Proteomes" id="UP001163046">
    <property type="component" value="Unassembled WGS sequence"/>
</dbReference>
<dbReference type="InterPro" id="IPR029044">
    <property type="entry name" value="Nucleotide-diphossugar_trans"/>
</dbReference>
<comment type="caution">
    <text evidence="12">The sequence shown here is derived from an EMBL/GenBank/DDBJ whole genome shotgun (WGS) entry which is preliminary data.</text>
</comment>
<dbReference type="Pfam" id="PF01762">
    <property type="entry name" value="Galactosyl_T"/>
    <property type="match status" value="1"/>
</dbReference>
<evidence type="ECO:0000256" key="3">
    <source>
        <dbReference type="ARBA" id="ARBA00022676"/>
    </source>
</evidence>
<evidence type="ECO:0000313" key="12">
    <source>
        <dbReference type="EMBL" id="KAJ7394235.1"/>
    </source>
</evidence>
<dbReference type="AlphaFoldDB" id="A0A9X0A763"/>
<evidence type="ECO:0000256" key="1">
    <source>
        <dbReference type="ARBA" id="ARBA00004323"/>
    </source>
</evidence>
<dbReference type="OrthoDB" id="6022661at2759"/>
<evidence type="ECO:0000256" key="8">
    <source>
        <dbReference type="ARBA" id="ARBA00023034"/>
    </source>
</evidence>
<evidence type="ECO:0000256" key="9">
    <source>
        <dbReference type="ARBA" id="ARBA00023136"/>
    </source>
</evidence>
<keyword evidence="3 11" id="KW-0328">Glycosyltransferase</keyword>
<proteinExistence type="inferred from homology"/>
<keyword evidence="6 11" id="KW-0735">Signal-anchor</keyword>